<dbReference type="GO" id="GO:0004591">
    <property type="term" value="F:oxoglutarate dehydrogenase (succinyl-transferring) activity"/>
    <property type="evidence" value="ECO:0007669"/>
    <property type="project" value="UniProtKB-EC"/>
</dbReference>
<organism evidence="8 9">
    <name type="scientific">Calidithermus roseus</name>
    <dbReference type="NCBI Taxonomy" id="1644118"/>
    <lineage>
        <taxon>Bacteria</taxon>
        <taxon>Thermotogati</taxon>
        <taxon>Deinococcota</taxon>
        <taxon>Deinococci</taxon>
        <taxon>Thermales</taxon>
        <taxon>Thermaceae</taxon>
        <taxon>Calidithermus</taxon>
    </lineage>
</organism>
<proteinExistence type="predicted"/>
<evidence type="ECO:0000259" key="7">
    <source>
        <dbReference type="SMART" id="SM00861"/>
    </source>
</evidence>
<evidence type="ECO:0000256" key="1">
    <source>
        <dbReference type="ARBA" id="ARBA00001964"/>
    </source>
</evidence>
<dbReference type="PIRSF" id="PIRSF000157">
    <property type="entry name" value="Oxoglu_dh_E1"/>
    <property type="match status" value="1"/>
</dbReference>
<dbReference type="GO" id="GO:0005829">
    <property type="term" value="C:cytosol"/>
    <property type="evidence" value="ECO:0007669"/>
    <property type="project" value="TreeGrafter"/>
</dbReference>
<dbReference type="GO" id="GO:0030976">
    <property type="term" value="F:thiamine pyrophosphate binding"/>
    <property type="evidence" value="ECO:0007669"/>
    <property type="project" value="InterPro"/>
</dbReference>
<dbReference type="AlphaFoldDB" id="A0A399EZY0"/>
<dbReference type="NCBIfam" id="NF006914">
    <property type="entry name" value="PRK09404.1"/>
    <property type="match status" value="1"/>
</dbReference>
<keyword evidence="5" id="KW-0786">Thiamine pyrophosphate</keyword>
<dbReference type="InterPro" id="IPR005475">
    <property type="entry name" value="Transketolase-like_Pyr-bd"/>
</dbReference>
<dbReference type="Pfam" id="PF16078">
    <property type="entry name" value="2-oxogl_dehyd_N"/>
    <property type="match status" value="1"/>
</dbReference>
<dbReference type="InterPro" id="IPR011603">
    <property type="entry name" value="2oxoglutarate_DH_E1"/>
</dbReference>
<dbReference type="InterPro" id="IPR042179">
    <property type="entry name" value="KGD_C_sf"/>
</dbReference>
<sequence length="907" mass="100272">MERAVDSANLAYLEALFNDYQQNPSSVSPEWQGYFARTLADGRLSNGLAAPAGTAALPADLADFLLKATRLIWAYRERGHLAARIDPLGRPRPPVPELELSYHGLSIADLERPIPPGLVSGAETLGQAVQRLKERYTGSMGIEIGHLDDPEVRYWIEARIEDGTFPQPDASTQRRIYERLMQATLFEEFLQKKYLGAKTFSTEGSEAIIALLDLAMEQAARQGVTEVVMGMAHRGRLNVLVNIVGKPMRDIFLEFEEQFPEGYHGDVKYHLGHSNDIQTPSGPLHISLNFNPSHLEFVGAVAMGRLRAKQDRFGDIERKKGLLVVVHGDAAFSGEGIVQETLNISGLKAYTVGGALHVILNNQVGFTTDPSDYTAGRYSTEIAKMIESPIFHVNAEDPDAVYAAVVMAMEFRAAFKRDVFIDLVGFRRRGHNETDEPAFTQPEMYRIISSKPPAFQGYFPKLEAAGVLSKAEAEAMAQEYQAKLDAAFAEVRSTPSTVRPHAGGGIWNGYHGGPENGTPDVDTGVALERLRELMKGLTTLPEDFNLHPKLSRFVQSRAEMGEGKRPLDWAAAEALAFASLAAEGHRVRMSGQDVVRGTFTQRHGGYTDTVTGRRYIPAQHLVEGQAPVELYNSALSEAGVLGFEYGYSLDAPDGLVIWEAQYGDFVNTAQVIIDQFIASAEAKWSRLSGLVMLLPHGMEGGGPEHSSARLERFLQLCATDNMQVTYPSTPAQYFHLLRRQVKRPWRKPLIVMTPKSLLRNPEAVSPLEELTKGRFRRVLPDSTGADPKKVSRVLLCSGKVFYDLEAARKAAGKEDVAIVRLEQFYPFPEGELAAALEPFGKKVPVYWVQEEPSNMGAWWFLKARFGHLIYGHAFEGIARPESSSPAVGSSKVHKREQEQLVREALGL</sequence>
<dbReference type="InterPro" id="IPR032106">
    <property type="entry name" value="2-oxogl_dehyd_N"/>
</dbReference>
<evidence type="ECO:0000313" key="8">
    <source>
        <dbReference type="EMBL" id="RIH88082.1"/>
    </source>
</evidence>
<dbReference type="Gene3D" id="3.40.50.12470">
    <property type="match status" value="1"/>
</dbReference>
<dbReference type="Gene3D" id="3.40.50.970">
    <property type="match status" value="1"/>
</dbReference>
<dbReference type="Proteomes" id="UP000265341">
    <property type="component" value="Unassembled WGS sequence"/>
</dbReference>
<dbReference type="OrthoDB" id="9759785at2"/>
<dbReference type="Gene3D" id="3.40.50.11610">
    <property type="entry name" value="Multifunctional 2-oxoglutarate metabolism enzyme, C-terminal domain"/>
    <property type="match status" value="1"/>
</dbReference>
<dbReference type="InterPro" id="IPR031717">
    <property type="entry name" value="ODO-1/KGD_C"/>
</dbReference>
<dbReference type="RefSeq" id="WP_119276318.1">
    <property type="nucleotide sequence ID" value="NZ_QWLA01000013.1"/>
</dbReference>
<dbReference type="InterPro" id="IPR001017">
    <property type="entry name" value="DH_E1"/>
</dbReference>
<dbReference type="InterPro" id="IPR029061">
    <property type="entry name" value="THDP-binding"/>
</dbReference>
<evidence type="ECO:0000256" key="6">
    <source>
        <dbReference type="ARBA" id="ARBA00023152"/>
    </source>
</evidence>
<evidence type="ECO:0000256" key="3">
    <source>
        <dbReference type="ARBA" id="ARBA00012280"/>
    </source>
</evidence>
<name>A0A399EZY0_9DEIN</name>
<evidence type="ECO:0000256" key="5">
    <source>
        <dbReference type="ARBA" id="ARBA00023052"/>
    </source>
</evidence>
<dbReference type="GO" id="GO:0006096">
    <property type="term" value="P:glycolytic process"/>
    <property type="evidence" value="ECO:0007669"/>
    <property type="project" value="UniProtKB-KW"/>
</dbReference>
<comment type="caution">
    <text evidence="8">The sequence shown here is derived from an EMBL/GenBank/DDBJ whole genome shotgun (WGS) entry which is preliminary data.</text>
</comment>
<keyword evidence="6" id="KW-0324">Glycolysis</keyword>
<feature type="domain" description="Transketolase-like pyrimidine-binding" evidence="7">
    <location>
        <begin position="567"/>
        <end position="760"/>
    </location>
</feature>
<comment type="subunit">
    <text evidence="2">Homodimer. Part of the 2-oxoglutarate dehydrogenase (OGDH) complex composed of E1 (2-oxoglutarate dehydrogenase), E2 (dihydrolipoamide succinyltransferase) and E3 (dihydrolipoamide dehydrogenase); the complex contains multiple copies of the three enzymatic components (E1, E2 and E3).</text>
</comment>
<evidence type="ECO:0000256" key="2">
    <source>
        <dbReference type="ARBA" id="ARBA00011301"/>
    </source>
</evidence>
<evidence type="ECO:0000256" key="4">
    <source>
        <dbReference type="ARBA" id="ARBA00023002"/>
    </source>
</evidence>
<dbReference type="NCBIfam" id="NF008907">
    <property type="entry name" value="PRK12270.1"/>
    <property type="match status" value="1"/>
</dbReference>
<dbReference type="SMART" id="SM00861">
    <property type="entry name" value="Transket_pyr"/>
    <property type="match status" value="1"/>
</dbReference>
<dbReference type="SUPFAM" id="SSF52518">
    <property type="entry name" value="Thiamin diphosphate-binding fold (THDP-binding)"/>
    <property type="match status" value="2"/>
</dbReference>
<protein>
    <recommendedName>
        <fullName evidence="3">oxoglutarate dehydrogenase (succinyl-transferring)</fullName>
        <ecNumber evidence="3">1.2.4.2</ecNumber>
    </recommendedName>
</protein>
<keyword evidence="4 8" id="KW-0560">Oxidoreductase</keyword>
<keyword evidence="9" id="KW-1185">Reference proteome</keyword>
<evidence type="ECO:0000313" key="9">
    <source>
        <dbReference type="Proteomes" id="UP000265341"/>
    </source>
</evidence>
<dbReference type="GO" id="GO:0006099">
    <property type="term" value="P:tricarboxylic acid cycle"/>
    <property type="evidence" value="ECO:0007669"/>
    <property type="project" value="TreeGrafter"/>
</dbReference>
<dbReference type="PANTHER" id="PTHR23152">
    <property type="entry name" value="2-OXOGLUTARATE DEHYDROGENASE"/>
    <property type="match status" value="1"/>
</dbReference>
<gene>
    <name evidence="8" type="primary">sucA</name>
    <name evidence="8" type="ORF">Mrose_00986</name>
</gene>
<comment type="cofactor">
    <cofactor evidence="1">
        <name>thiamine diphosphate</name>
        <dbReference type="ChEBI" id="CHEBI:58937"/>
    </cofactor>
</comment>
<dbReference type="CDD" id="cd02016">
    <property type="entry name" value="TPP_E1_OGDC_like"/>
    <property type="match status" value="1"/>
</dbReference>
<dbReference type="EMBL" id="QWLA01000013">
    <property type="protein sequence ID" value="RIH88082.1"/>
    <property type="molecule type" value="Genomic_DNA"/>
</dbReference>
<dbReference type="Pfam" id="PF16870">
    <property type="entry name" value="OxoGdeHyase_C"/>
    <property type="match status" value="1"/>
</dbReference>
<accession>A0A399EZY0</accession>
<reference evidence="8 9" key="1">
    <citation type="submission" date="2018-08" db="EMBL/GenBank/DDBJ databases">
        <title>Meiothermus roseus NBRC 110900 genome sequencing project.</title>
        <authorList>
            <person name="Da Costa M.S."/>
            <person name="Albuquerque L."/>
            <person name="Raposo P."/>
            <person name="Froufe H.J.C."/>
            <person name="Barroso C.S."/>
            <person name="Egas C."/>
        </authorList>
    </citation>
    <scope>NUCLEOTIDE SEQUENCE [LARGE SCALE GENOMIC DNA]</scope>
    <source>
        <strain evidence="8 9">NBRC 110900</strain>
    </source>
</reference>
<dbReference type="EC" id="1.2.4.2" evidence="3"/>
<dbReference type="GO" id="GO:0045252">
    <property type="term" value="C:oxoglutarate dehydrogenase complex"/>
    <property type="evidence" value="ECO:0007669"/>
    <property type="project" value="TreeGrafter"/>
</dbReference>
<dbReference type="Pfam" id="PF02779">
    <property type="entry name" value="Transket_pyr"/>
    <property type="match status" value="1"/>
</dbReference>
<dbReference type="Gene3D" id="1.10.287.1150">
    <property type="entry name" value="TPP helical domain"/>
    <property type="match status" value="1"/>
</dbReference>
<dbReference type="Pfam" id="PF00676">
    <property type="entry name" value="E1_dh"/>
    <property type="match status" value="1"/>
</dbReference>
<dbReference type="FunFam" id="3.40.50.12470:FF:000009">
    <property type="entry name" value="2-oxoglutarate dehydrogenase E1 component"/>
    <property type="match status" value="1"/>
</dbReference>
<dbReference type="PANTHER" id="PTHR23152:SF4">
    <property type="entry name" value="2-OXOADIPATE DEHYDROGENASE COMPLEX COMPONENT E1"/>
    <property type="match status" value="1"/>
</dbReference>
<dbReference type="NCBIfam" id="TIGR00239">
    <property type="entry name" value="2oxo_dh_E1"/>
    <property type="match status" value="1"/>
</dbReference>